<evidence type="ECO:0000313" key="1">
    <source>
        <dbReference type="EMBL" id="MQM10733.1"/>
    </source>
</evidence>
<dbReference type="AlphaFoldDB" id="A0A843WGY2"/>
<protein>
    <submittedName>
        <fullName evidence="1">Uncharacterized protein</fullName>
    </submittedName>
</protein>
<accession>A0A843WGY2</accession>
<organism evidence="1 2">
    <name type="scientific">Colocasia esculenta</name>
    <name type="common">Wild taro</name>
    <name type="synonym">Arum esculentum</name>
    <dbReference type="NCBI Taxonomy" id="4460"/>
    <lineage>
        <taxon>Eukaryota</taxon>
        <taxon>Viridiplantae</taxon>
        <taxon>Streptophyta</taxon>
        <taxon>Embryophyta</taxon>
        <taxon>Tracheophyta</taxon>
        <taxon>Spermatophyta</taxon>
        <taxon>Magnoliopsida</taxon>
        <taxon>Liliopsida</taxon>
        <taxon>Araceae</taxon>
        <taxon>Aroideae</taxon>
        <taxon>Colocasieae</taxon>
        <taxon>Colocasia</taxon>
    </lineage>
</organism>
<keyword evidence="2" id="KW-1185">Reference proteome</keyword>
<gene>
    <name evidence="1" type="ORF">Taro_043631</name>
</gene>
<name>A0A843WGY2_COLES</name>
<sequence>MYLDKFHALNLKCYSIFLHRLGVGDMDVGAPPEERMIQLSTPSLDSESGSTSISAKEAFISVMGKD</sequence>
<comment type="caution">
    <text evidence="1">The sequence shown here is derived from an EMBL/GenBank/DDBJ whole genome shotgun (WGS) entry which is preliminary data.</text>
</comment>
<dbReference type="Proteomes" id="UP000652761">
    <property type="component" value="Unassembled WGS sequence"/>
</dbReference>
<dbReference type="OrthoDB" id="1294469at2759"/>
<dbReference type="EMBL" id="NMUH01004757">
    <property type="protein sequence ID" value="MQM10733.1"/>
    <property type="molecule type" value="Genomic_DNA"/>
</dbReference>
<reference evidence="1" key="1">
    <citation type="submission" date="2017-07" db="EMBL/GenBank/DDBJ databases">
        <title>Taro Niue Genome Assembly and Annotation.</title>
        <authorList>
            <person name="Atibalentja N."/>
            <person name="Keating K."/>
            <person name="Fields C.J."/>
        </authorList>
    </citation>
    <scope>NUCLEOTIDE SEQUENCE</scope>
    <source>
        <strain evidence="1">Niue_2</strain>
        <tissue evidence="1">Leaf</tissue>
    </source>
</reference>
<evidence type="ECO:0000313" key="2">
    <source>
        <dbReference type="Proteomes" id="UP000652761"/>
    </source>
</evidence>
<proteinExistence type="predicted"/>